<protein>
    <submittedName>
        <fullName evidence="2">Uncharacterized protein</fullName>
    </submittedName>
</protein>
<evidence type="ECO:0000256" key="1">
    <source>
        <dbReference type="SAM" id="Phobius"/>
    </source>
</evidence>
<organism evidence="2 3">
    <name type="scientific">Citrus unshiu</name>
    <name type="common">Satsuma mandarin</name>
    <name type="synonym">Citrus nobilis var. unshiu</name>
    <dbReference type="NCBI Taxonomy" id="55188"/>
    <lineage>
        <taxon>Eukaryota</taxon>
        <taxon>Viridiplantae</taxon>
        <taxon>Streptophyta</taxon>
        <taxon>Embryophyta</taxon>
        <taxon>Tracheophyta</taxon>
        <taxon>Spermatophyta</taxon>
        <taxon>Magnoliopsida</taxon>
        <taxon>eudicotyledons</taxon>
        <taxon>Gunneridae</taxon>
        <taxon>Pentapetalae</taxon>
        <taxon>rosids</taxon>
        <taxon>malvids</taxon>
        <taxon>Sapindales</taxon>
        <taxon>Rutaceae</taxon>
        <taxon>Aurantioideae</taxon>
        <taxon>Citrus</taxon>
    </lineage>
</organism>
<dbReference type="Proteomes" id="UP000236630">
    <property type="component" value="Unassembled WGS sequence"/>
</dbReference>
<evidence type="ECO:0000313" key="2">
    <source>
        <dbReference type="EMBL" id="GAY33828.1"/>
    </source>
</evidence>
<keyword evidence="1" id="KW-0812">Transmembrane</keyword>
<proteinExistence type="predicted"/>
<comment type="caution">
    <text evidence="2">The sequence shown here is derived from an EMBL/GenBank/DDBJ whole genome shotgun (WGS) entry which is preliminary data.</text>
</comment>
<dbReference type="AlphaFoldDB" id="A0A2H5N0U2"/>
<feature type="non-terminal residue" evidence="2">
    <location>
        <position position="51"/>
    </location>
</feature>
<feature type="transmembrane region" description="Helical" evidence="1">
    <location>
        <begin position="21"/>
        <end position="38"/>
    </location>
</feature>
<keyword evidence="1" id="KW-0472">Membrane</keyword>
<gene>
    <name evidence="2" type="ORF">CUMW_276130</name>
</gene>
<reference evidence="2 3" key="1">
    <citation type="journal article" date="2017" name="Front. Genet.">
        <title>Draft sequencing of the heterozygous diploid genome of Satsuma (Citrus unshiu Marc.) using a hybrid assembly approach.</title>
        <authorList>
            <person name="Shimizu T."/>
            <person name="Tanizawa Y."/>
            <person name="Mochizuki T."/>
            <person name="Nagasaki H."/>
            <person name="Yoshioka T."/>
            <person name="Toyoda A."/>
            <person name="Fujiyama A."/>
            <person name="Kaminuma E."/>
            <person name="Nakamura Y."/>
        </authorList>
    </citation>
    <scope>NUCLEOTIDE SEQUENCE [LARGE SCALE GENOMIC DNA]</scope>
    <source>
        <strain evidence="3">cv. Miyagawa wase</strain>
    </source>
</reference>
<evidence type="ECO:0000313" key="3">
    <source>
        <dbReference type="Proteomes" id="UP000236630"/>
    </source>
</evidence>
<dbReference type="EMBL" id="BDQV01001618">
    <property type="protein sequence ID" value="GAY33828.1"/>
    <property type="molecule type" value="Genomic_DNA"/>
</dbReference>
<keyword evidence="1" id="KW-1133">Transmembrane helix</keyword>
<keyword evidence="3" id="KW-1185">Reference proteome</keyword>
<name>A0A2H5N0U2_CITUN</name>
<accession>A0A2H5N0U2</accession>
<sequence>MVNRRRWWGMVNWSWRRRRLIFVRFLWWWWGMVNRSWWRGRLVFVWFLWWW</sequence>